<comment type="caution">
    <text evidence="3">The sequence shown here is derived from an EMBL/GenBank/DDBJ whole genome shotgun (WGS) entry which is preliminary data.</text>
</comment>
<organism evidence="3 4">
    <name type="scientific">Longivirga aurantiaca</name>
    <dbReference type="NCBI Taxonomy" id="1837743"/>
    <lineage>
        <taxon>Bacteria</taxon>
        <taxon>Bacillati</taxon>
        <taxon>Actinomycetota</taxon>
        <taxon>Actinomycetes</taxon>
        <taxon>Sporichthyales</taxon>
        <taxon>Sporichthyaceae</taxon>
        <taxon>Longivirga</taxon>
    </lineage>
</organism>
<evidence type="ECO:0000259" key="2">
    <source>
        <dbReference type="Pfam" id="PF03372"/>
    </source>
</evidence>
<accession>A0ABW1SYL7</accession>
<dbReference type="GO" id="GO:0004519">
    <property type="term" value="F:endonuclease activity"/>
    <property type="evidence" value="ECO:0007669"/>
    <property type="project" value="UniProtKB-KW"/>
</dbReference>
<dbReference type="InterPro" id="IPR005135">
    <property type="entry name" value="Endo/exonuclease/phosphatase"/>
</dbReference>
<protein>
    <submittedName>
        <fullName evidence="3">Endonuclease/exonuclease/phosphatase family protein</fullName>
    </submittedName>
</protein>
<evidence type="ECO:0000256" key="1">
    <source>
        <dbReference type="SAM" id="MobiDB-lite"/>
    </source>
</evidence>
<dbReference type="Gene3D" id="3.60.10.10">
    <property type="entry name" value="Endonuclease/exonuclease/phosphatase"/>
    <property type="match status" value="1"/>
</dbReference>
<dbReference type="SUPFAM" id="SSF56219">
    <property type="entry name" value="DNase I-like"/>
    <property type="match status" value="1"/>
</dbReference>
<proteinExistence type="predicted"/>
<dbReference type="Proteomes" id="UP001596138">
    <property type="component" value="Unassembled WGS sequence"/>
</dbReference>
<dbReference type="EMBL" id="JBHSTI010000008">
    <property type="protein sequence ID" value="MFC6237512.1"/>
    <property type="molecule type" value="Genomic_DNA"/>
</dbReference>
<keyword evidence="3" id="KW-0378">Hydrolase</keyword>
<name>A0ABW1SYL7_9ACTN</name>
<sequence>MVRLATYNLLHGVPVLGGMAAPDLDDAGRPTGLTVADDRQLRDAVRLLDADVIGLQEVDVDQPRSGGVHQVRSVAEAIGAEQWRFAPSVAGTPGLPGWAEADETHERASNAHLPDPDLRRRASDLDPGPPGTVISIGPLYGVGLVSRLPVLEWRSTRFDPAPWSLPVMIPAEPRPQFIRVADEPRAAVAAVVEGARGPFTVVTAHLSFVPGYNVRQLRALRRWLAGLPRPLVLLGDFNLPGGMPARITGWTPLARAKTYPVMKPRVQLDHVLADGLTPSQIGSATAQVHPLPVSDHAAVTVDLDL</sequence>
<feature type="domain" description="Endonuclease/exonuclease/phosphatase" evidence="2">
    <location>
        <begin position="5"/>
        <end position="296"/>
    </location>
</feature>
<dbReference type="InterPro" id="IPR051916">
    <property type="entry name" value="GPI-anchor_lipid_remodeler"/>
</dbReference>
<dbReference type="Pfam" id="PF03372">
    <property type="entry name" value="Exo_endo_phos"/>
    <property type="match status" value="1"/>
</dbReference>
<feature type="region of interest" description="Disordered" evidence="1">
    <location>
        <begin position="94"/>
        <end position="127"/>
    </location>
</feature>
<evidence type="ECO:0000313" key="4">
    <source>
        <dbReference type="Proteomes" id="UP001596138"/>
    </source>
</evidence>
<keyword evidence="3" id="KW-0255">Endonuclease</keyword>
<dbReference type="InterPro" id="IPR036691">
    <property type="entry name" value="Endo/exonu/phosph_ase_sf"/>
</dbReference>
<evidence type="ECO:0000313" key="3">
    <source>
        <dbReference type="EMBL" id="MFC6237512.1"/>
    </source>
</evidence>
<dbReference type="PANTHER" id="PTHR14859">
    <property type="entry name" value="CALCOFLUOR WHITE HYPERSENSITIVE PROTEIN PRECURSOR"/>
    <property type="match status" value="1"/>
</dbReference>
<dbReference type="PANTHER" id="PTHR14859:SF15">
    <property type="entry name" value="ENDONUCLEASE_EXONUCLEASE_PHOSPHATASE DOMAIN-CONTAINING PROTEIN"/>
    <property type="match status" value="1"/>
</dbReference>
<reference evidence="4" key="1">
    <citation type="journal article" date="2019" name="Int. J. Syst. Evol. Microbiol.">
        <title>The Global Catalogue of Microorganisms (GCM) 10K type strain sequencing project: providing services to taxonomists for standard genome sequencing and annotation.</title>
        <authorList>
            <consortium name="The Broad Institute Genomics Platform"/>
            <consortium name="The Broad Institute Genome Sequencing Center for Infectious Disease"/>
            <person name="Wu L."/>
            <person name="Ma J."/>
        </authorList>
    </citation>
    <scope>NUCLEOTIDE SEQUENCE [LARGE SCALE GENOMIC DNA]</scope>
    <source>
        <strain evidence="4">CGMCC 4.7317</strain>
    </source>
</reference>
<dbReference type="RefSeq" id="WP_386764875.1">
    <property type="nucleotide sequence ID" value="NZ_JBHSTI010000008.1"/>
</dbReference>
<keyword evidence="3" id="KW-0540">Nuclease</keyword>
<keyword evidence="4" id="KW-1185">Reference proteome</keyword>
<gene>
    <name evidence="3" type="ORF">ACFQGU_06455</name>
</gene>
<feature type="compositionally biased region" description="Basic and acidic residues" evidence="1">
    <location>
        <begin position="102"/>
        <end position="124"/>
    </location>
</feature>